<accession>A0A7K7Y006</accession>
<keyword evidence="9" id="KW-1185">Reference proteome</keyword>
<dbReference type="Proteomes" id="UP000586926">
    <property type="component" value="Unassembled WGS sequence"/>
</dbReference>
<dbReference type="AlphaFoldDB" id="A0A7K7Y006"/>
<dbReference type="GO" id="GO:0004519">
    <property type="term" value="F:endonuclease activity"/>
    <property type="evidence" value="ECO:0007669"/>
    <property type="project" value="UniProtKB-KW"/>
</dbReference>
<feature type="non-terminal residue" evidence="8">
    <location>
        <position position="1"/>
    </location>
</feature>
<dbReference type="Gene3D" id="3.30.70.270">
    <property type="match status" value="1"/>
</dbReference>
<evidence type="ECO:0000259" key="7">
    <source>
        <dbReference type="Pfam" id="PF06817"/>
    </source>
</evidence>
<evidence type="ECO:0000313" key="8">
    <source>
        <dbReference type="EMBL" id="NXA71196.1"/>
    </source>
</evidence>
<evidence type="ECO:0000256" key="3">
    <source>
        <dbReference type="ARBA" id="ARBA00022722"/>
    </source>
</evidence>
<keyword evidence="2" id="KW-0548">Nucleotidyltransferase</keyword>
<organism evidence="8 9">
    <name type="scientific">Mohoua ochrocephala</name>
    <dbReference type="NCBI Taxonomy" id="874463"/>
    <lineage>
        <taxon>Eukaryota</taxon>
        <taxon>Metazoa</taxon>
        <taxon>Chordata</taxon>
        <taxon>Craniata</taxon>
        <taxon>Vertebrata</taxon>
        <taxon>Euteleostomi</taxon>
        <taxon>Archelosauria</taxon>
        <taxon>Archosauria</taxon>
        <taxon>Dinosauria</taxon>
        <taxon>Saurischia</taxon>
        <taxon>Theropoda</taxon>
        <taxon>Coelurosauria</taxon>
        <taxon>Aves</taxon>
        <taxon>Neognathae</taxon>
        <taxon>Neoaves</taxon>
        <taxon>Telluraves</taxon>
        <taxon>Australaves</taxon>
        <taxon>Passeriformes</taxon>
        <taxon>Meliphagoidea</taxon>
        <taxon>Acanthizidae</taxon>
        <taxon>Mohoua</taxon>
    </lineage>
</organism>
<evidence type="ECO:0000313" key="9">
    <source>
        <dbReference type="Proteomes" id="UP000586926"/>
    </source>
</evidence>
<gene>
    <name evidence="8" type="primary">Ervk18_3</name>
    <name evidence="8" type="ORF">MOHOCH_R15160</name>
</gene>
<feature type="domain" description="Reverse transcriptase thumb" evidence="7">
    <location>
        <begin position="16"/>
        <end position="56"/>
    </location>
</feature>
<evidence type="ECO:0000256" key="2">
    <source>
        <dbReference type="ARBA" id="ARBA00022695"/>
    </source>
</evidence>
<name>A0A7K7Y006_9PASS</name>
<dbReference type="SUPFAM" id="SSF56672">
    <property type="entry name" value="DNA/RNA polymerases"/>
    <property type="match status" value="1"/>
</dbReference>
<evidence type="ECO:0000256" key="4">
    <source>
        <dbReference type="ARBA" id="ARBA00022759"/>
    </source>
</evidence>
<dbReference type="InterPro" id="IPR010661">
    <property type="entry name" value="RVT_thumb"/>
</dbReference>
<keyword evidence="6" id="KW-0695">RNA-directed DNA polymerase</keyword>
<evidence type="ECO:0000256" key="1">
    <source>
        <dbReference type="ARBA" id="ARBA00022679"/>
    </source>
</evidence>
<protein>
    <submittedName>
        <fullName evidence="8">POK18 protein</fullName>
    </submittedName>
</protein>
<dbReference type="GO" id="GO:0003964">
    <property type="term" value="F:RNA-directed DNA polymerase activity"/>
    <property type="evidence" value="ECO:0007669"/>
    <property type="project" value="UniProtKB-KW"/>
</dbReference>
<dbReference type="GO" id="GO:0016787">
    <property type="term" value="F:hydrolase activity"/>
    <property type="evidence" value="ECO:0007669"/>
    <property type="project" value="UniProtKB-KW"/>
</dbReference>
<comment type="caution">
    <text evidence="8">The sequence shown here is derived from an EMBL/GenBank/DDBJ whole genome shotgun (WGS) entry which is preliminary data.</text>
</comment>
<dbReference type="Pfam" id="PF06817">
    <property type="entry name" value="RVT_thumb"/>
    <property type="match status" value="1"/>
</dbReference>
<dbReference type="EMBL" id="VZTA01031383">
    <property type="protein sequence ID" value="NXA71196.1"/>
    <property type="molecule type" value="Genomic_DNA"/>
</dbReference>
<dbReference type="GO" id="GO:0035613">
    <property type="term" value="F:RNA stem-loop binding"/>
    <property type="evidence" value="ECO:0007669"/>
    <property type="project" value="TreeGrafter"/>
</dbReference>
<proteinExistence type="predicted"/>
<dbReference type="InterPro" id="IPR043502">
    <property type="entry name" value="DNA/RNA_pol_sf"/>
</dbReference>
<dbReference type="PANTHER" id="PTHR41694:SF3">
    <property type="entry name" value="RNA-DIRECTED DNA POLYMERASE-RELATED"/>
    <property type="match status" value="1"/>
</dbReference>
<evidence type="ECO:0000256" key="5">
    <source>
        <dbReference type="ARBA" id="ARBA00022801"/>
    </source>
</evidence>
<dbReference type="InterPro" id="IPR043128">
    <property type="entry name" value="Rev_trsase/Diguanyl_cyclase"/>
</dbReference>
<sequence length="56" mass="6383">PWHYLGWKITQLTICPQPLKLCVKDNLTLNDLQKLLGSLNWLCPVLGLSTECLHPL</sequence>
<reference evidence="8 9" key="1">
    <citation type="submission" date="2019-09" db="EMBL/GenBank/DDBJ databases">
        <title>Bird 10,000 Genomes (B10K) Project - Family phase.</title>
        <authorList>
            <person name="Zhang G."/>
        </authorList>
    </citation>
    <scope>NUCLEOTIDE SEQUENCE [LARGE SCALE GENOMIC DNA]</scope>
    <source>
        <strain evidence="8">B10K-DU-030-22</strain>
        <tissue evidence="8">Blood</tissue>
    </source>
</reference>
<keyword evidence="5" id="KW-0378">Hydrolase</keyword>
<keyword evidence="1" id="KW-0808">Transferase</keyword>
<keyword evidence="4" id="KW-0255">Endonuclease</keyword>
<evidence type="ECO:0000256" key="6">
    <source>
        <dbReference type="ARBA" id="ARBA00022918"/>
    </source>
</evidence>
<keyword evidence="3" id="KW-0540">Nuclease</keyword>
<dbReference type="PANTHER" id="PTHR41694">
    <property type="entry name" value="ENDOGENOUS RETROVIRUS GROUP K MEMBER POL PROTEIN"/>
    <property type="match status" value="1"/>
</dbReference>
<feature type="non-terminal residue" evidence="8">
    <location>
        <position position="56"/>
    </location>
</feature>